<keyword evidence="3" id="KW-0408">Iron</keyword>
<dbReference type="EMBL" id="MGHC01000030">
    <property type="protein sequence ID" value="OGM58800.1"/>
    <property type="molecule type" value="Genomic_DNA"/>
</dbReference>
<keyword evidence="2" id="KW-0479">Metal-binding</keyword>
<dbReference type="STRING" id="1802516.A3A75_00195"/>
<keyword evidence="1" id="KW-0949">S-adenosyl-L-methionine</keyword>
<organism evidence="6 7">
    <name type="scientific">Candidatus Woesebacteria bacterium RIFCSPLOWO2_01_FULL_39_10</name>
    <dbReference type="NCBI Taxonomy" id="1802516"/>
    <lineage>
        <taxon>Bacteria</taxon>
        <taxon>Candidatus Woeseibacteriota</taxon>
    </lineage>
</organism>
<evidence type="ECO:0000313" key="7">
    <source>
        <dbReference type="Proteomes" id="UP000179018"/>
    </source>
</evidence>
<dbReference type="CDD" id="cd01335">
    <property type="entry name" value="Radical_SAM"/>
    <property type="match status" value="1"/>
</dbReference>
<dbReference type="InterPro" id="IPR023867">
    <property type="entry name" value="Sulphatase_maturase_rSAM"/>
</dbReference>
<dbReference type="GO" id="GO:0016491">
    <property type="term" value="F:oxidoreductase activity"/>
    <property type="evidence" value="ECO:0007669"/>
    <property type="project" value="InterPro"/>
</dbReference>
<proteinExistence type="inferred from homology"/>
<comment type="caution">
    <text evidence="6">The sequence shown here is derived from an EMBL/GenBank/DDBJ whole genome shotgun (WGS) entry which is preliminary data.</text>
</comment>
<dbReference type="SUPFAM" id="SSF102114">
    <property type="entry name" value="Radical SAM enzymes"/>
    <property type="match status" value="1"/>
</dbReference>
<reference evidence="6 7" key="1">
    <citation type="journal article" date="2016" name="Nat. Commun.">
        <title>Thousands of microbial genomes shed light on interconnected biogeochemical processes in an aquifer system.</title>
        <authorList>
            <person name="Anantharaman K."/>
            <person name="Brown C.T."/>
            <person name="Hug L.A."/>
            <person name="Sharon I."/>
            <person name="Castelle C.J."/>
            <person name="Probst A.J."/>
            <person name="Thomas B.C."/>
            <person name="Singh A."/>
            <person name="Wilkins M.J."/>
            <person name="Karaoz U."/>
            <person name="Brodie E.L."/>
            <person name="Williams K.H."/>
            <person name="Hubbard S.S."/>
            <person name="Banfield J.F."/>
        </authorList>
    </citation>
    <scope>NUCLEOTIDE SEQUENCE [LARGE SCALE GENOMIC DNA]</scope>
</reference>
<dbReference type="Proteomes" id="UP000179018">
    <property type="component" value="Unassembled WGS sequence"/>
</dbReference>
<dbReference type="InterPro" id="IPR013785">
    <property type="entry name" value="Aldolase_TIM"/>
</dbReference>
<name>A0A1F8B4F2_9BACT</name>
<dbReference type="SFLD" id="SFLDS00029">
    <property type="entry name" value="Radical_SAM"/>
    <property type="match status" value="1"/>
</dbReference>
<evidence type="ECO:0000256" key="4">
    <source>
        <dbReference type="ARBA" id="ARBA00023014"/>
    </source>
</evidence>
<dbReference type="InterPro" id="IPR058240">
    <property type="entry name" value="rSAM_sf"/>
</dbReference>
<evidence type="ECO:0000313" key="6">
    <source>
        <dbReference type="EMBL" id="OGM58800.1"/>
    </source>
</evidence>
<gene>
    <name evidence="6" type="ORF">A3A75_00195</name>
</gene>
<dbReference type="Gene3D" id="3.20.20.70">
    <property type="entry name" value="Aldolase class I"/>
    <property type="match status" value="1"/>
</dbReference>
<sequence length="343" mass="38524">MSISELVDGRRLGNYVNGAGRLAATIIQHPEIFTSGGKTPITASIDIAANCNLRCKHCFLYGKEHELAEVEDERFLDQVKNFKQEHPSIFHSNWLGGEPLWRKELLRKAVRLFPINWVVTNGTIPIDGEWYNTAFFISIDGTRKIHNQIRQPWKAGSSQYSVYDRAKHTANSASAPTFVHTTINQLNAHTIPDLVNEWKNDTTVGGFQFSLHTPQKIRTRESGMSPIDERLFLQPEERSQVVGVLHDLKDQYGNFVLMTHGQIDLLSPDAQLVAYGKNCPLPDMVVSVDSQFQQKSPCVMGPGMDCNKCGCIAPTMTHQWKNGDVGSFLLNAGTFFKPPQRNE</sequence>
<dbReference type="AlphaFoldDB" id="A0A1F8B4F2"/>
<accession>A0A1F8B4F2</accession>
<protein>
    <recommendedName>
        <fullName evidence="8">Radical SAM core domain-containing protein</fullName>
    </recommendedName>
</protein>
<comment type="similarity">
    <text evidence="5">Belongs to the radical SAM superfamily. Anaerobic sulfatase-maturating enzyme family.</text>
</comment>
<keyword evidence="4" id="KW-0411">Iron-sulfur</keyword>
<dbReference type="PANTHER" id="PTHR43273">
    <property type="entry name" value="ANAEROBIC SULFATASE-MATURATING ENZYME HOMOLOG ASLB-RELATED"/>
    <property type="match status" value="1"/>
</dbReference>
<dbReference type="PANTHER" id="PTHR43273:SF3">
    <property type="entry name" value="ANAEROBIC SULFATASE-MATURATING ENZYME HOMOLOG ASLB-RELATED"/>
    <property type="match status" value="1"/>
</dbReference>
<evidence type="ECO:0008006" key="8">
    <source>
        <dbReference type="Google" id="ProtNLM"/>
    </source>
</evidence>
<dbReference type="GO" id="GO:0051536">
    <property type="term" value="F:iron-sulfur cluster binding"/>
    <property type="evidence" value="ECO:0007669"/>
    <property type="project" value="UniProtKB-KW"/>
</dbReference>
<dbReference type="SFLD" id="SFLDG01067">
    <property type="entry name" value="SPASM/twitch_domain_containing"/>
    <property type="match status" value="1"/>
</dbReference>
<evidence type="ECO:0000256" key="1">
    <source>
        <dbReference type="ARBA" id="ARBA00022691"/>
    </source>
</evidence>
<evidence type="ECO:0000256" key="3">
    <source>
        <dbReference type="ARBA" id="ARBA00023004"/>
    </source>
</evidence>
<dbReference type="GO" id="GO:0046872">
    <property type="term" value="F:metal ion binding"/>
    <property type="evidence" value="ECO:0007669"/>
    <property type="project" value="UniProtKB-KW"/>
</dbReference>
<dbReference type="InterPro" id="IPR007197">
    <property type="entry name" value="rSAM"/>
</dbReference>
<evidence type="ECO:0000256" key="2">
    <source>
        <dbReference type="ARBA" id="ARBA00022723"/>
    </source>
</evidence>
<evidence type="ECO:0000256" key="5">
    <source>
        <dbReference type="ARBA" id="ARBA00023601"/>
    </source>
</evidence>